<evidence type="ECO:0000313" key="3">
    <source>
        <dbReference type="Proteomes" id="UP000238430"/>
    </source>
</evidence>
<name>A0A2T1NNP0_9FLAO</name>
<dbReference type="AlphaFoldDB" id="A0A2T1NNP0"/>
<feature type="coiled-coil region" evidence="1">
    <location>
        <begin position="89"/>
        <end position="143"/>
    </location>
</feature>
<dbReference type="EMBL" id="PXOT01000010">
    <property type="protein sequence ID" value="PSG94507.1"/>
    <property type="molecule type" value="Genomic_DNA"/>
</dbReference>
<organism evidence="2 3">
    <name type="scientific">Mesoflavibacter zeaxanthinifaciens subsp. sabulilitoris</name>
    <dbReference type="NCBI Taxonomy" id="1520893"/>
    <lineage>
        <taxon>Bacteria</taxon>
        <taxon>Pseudomonadati</taxon>
        <taxon>Bacteroidota</taxon>
        <taxon>Flavobacteriia</taxon>
        <taxon>Flavobacteriales</taxon>
        <taxon>Flavobacteriaceae</taxon>
        <taxon>Mesoflavibacter</taxon>
    </lineage>
</organism>
<dbReference type="OrthoDB" id="1454043at2"/>
<comment type="caution">
    <text evidence="2">The sequence shown here is derived from an EMBL/GenBank/DDBJ whole genome shotgun (WGS) entry which is preliminary data.</text>
</comment>
<accession>A0A2T1NNP0</accession>
<dbReference type="RefSeq" id="WP_106676295.1">
    <property type="nucleotide sequence ID" value="NZ_JACHWV010000010.1"/>
</dbReference>
<sequence length="144" mass="17414">MATDFNFKPQAFYRIIEVREKLGKPIIERMVWSNMRFDTVVKWEWYFKYRAALLQIKYPRYKVDLIMGSKDPVGLTKAQLDLKVKNNRIKTCRRMITKFKNAIQSYEEEQKTLIIPYFDNPKYLKLKDKLETYQSELNQLLTSQ</sequence>
<keyword evidence="3" id="KW-1185">Reference proteome</keyword>
<evidence type="ECO:0000256" key="1">
    <source>
        <dbReference type="SAM" id="Coils"/>
    </source>
</evidence>
<gene>
    <name evidence="2" type="ORF">C7H61_00810</name>
</gene>
<evidence type="ECO:0000313" key="2">
    <source>
        <dbReference type="EMBL" id="PSG94507.1"/>
    </source>
</evidence>
<reference evidence="2 3" key="1">
    <citation type="submission" date="2018-03" db="EMBL/GenBank/DDBJ databases">
        <title>Mesoflavibacter sp. HG37 and Mesoflavibacter sp. HG96 sp.nov., two marine bacteria isolated from seawater of Western Pacific Ocean.</title>
        <authorList>
            <person name="Cheng H."/>
            <person name="Wu Y.-H."/>
            <person name="Guo L.-L."/>
            <person name="Xu X.-W."/>
        </authorList>
    </citation>
    <scope>NUCLEOTIDE SEQUENCE [LARGE SCALE GENOMIC DNA]</scope>
    <source>
        <strain evidence="2 3">KCTC 42117</strain>
    </source>
</reference>
<dbReference type="Proteomes" id="UP000238430">
    <property type="component" value="Unassembled WGS sequence"/>
</dbReference>
<proteinExistence type="predicted"/>
<protein>
    <submittedName>
        <fullName evidence="2">Uncharacterized protein</fullName>
    </submittedName>
</protein>
<keyword evidence="1" id="KW-0175">Coiled coil</keyword>